<dbReference type="GO" id="GO:0046872">
    <property type="term" value="F:metal ion binding"/>
    <property type="evidence" value="ECO:0007669"/>
    <property type="project" value="UniProtKB-KW"/>
</dbReference>
<dbReference type="Gene3D" id="3.40.50.410">
    <property type="entry name" value="von Willebrand factor, type A domain"/>
    <property type="match status" value="1"/>
</dbReference>
<dbReference type="PANTHER" id="PTHR11141">
    <property type="entry name" value="PROTEIN TRANSPORT PROTEIN SEC23"/>
    <property type="match status" value="1"/>
</dbReference>
<dbReference type="GO" id="GO:0070971">
    <property type="term" value="C:endoplasmic reticulum exit site"/>
    <property type="evidence" value="ECO:0007669"/>
    <property type="project" value="TreeGrafter"/>
</dbReference>
<dbReference type="GO" id="GO:0030127">
    <property type="term" value="C:COPII vesicle coat"/>
    <property type="evidence" value="ECO:0007669"/>
    <property type="project" value="InterPro"/>
</dbReference>
<keyword evidence="1" id="KW-0813">Transport</keyword>
<organism evidence="3 4">
    <name type="scientific">Candida glabrata</name>
    <name type="common">Yeast</name>
    <name type="synonym">Torulopsis glabrata</name>
    <dbReference type="NCBI Taxonomy" id="5478"/>
    <lineage>
        <taxon>Eukaryota</taxon>
        <taxon>Fungi</taxon>
        <taxon>Dikarya</taxon>
        <taxon>Ascomycota</taxon>
        <taxon>Saccharomycotina</taxon>
        <taxon>Saccharomycetes</taxon>
        <taxon>Saccharomycetales</taxon>
        <taxon>Saccharomycetaceae</taxon>
        <taxon>Nakaseomyces</taxon>
    </lineage>
</organism>
<dbReference type="VEuPathDB" id="FungiDB:GVI51_D03883"/>
<keyword evidence="1" id="KW-0472">Membrane</keyword>
<keyword evidence="1" id="KW-0963">Cytoplasm</keyword>
<dbReference type="VEuPathDB" id="FungiDB:CAGL0D03938g"/>
<dbReference type="Proteomes" id="UP000054886">
    <property type="component" value="Unassembled WGS sequence"/>
</dbReference>
<dbReference type="PANTHER" id="PTHR11141:SF0">
    <property type="entry name" value="PROTEIN TRANSPORT PROTEIN SEC23"/>
    <property type="match status" value="1"/>
</dbReference>
<comment type="function">
    <text evidence="1">Component of the coat protein complex II (COPII) which promotes the formation of transport vesicles from the endoplasmic reticulum (ER). The coat has two main functions, the physical deformation of the endoplasmic reticulum membrane into vesicles and the selection of cargo molecules.</text>
</comment>
<feature type="domain" description="Sec23/Sec24 trunk" evidence="2">
    <location>
        <begin position="176"/>
        <end position="318"/>
    </location>
</feature>
<dbReference type="EMBL" id="LLZZ01000131">
    <property type="protein sequence ID" value="KTB01316.1"/>
    <property type="molecule type" value="Genomic_DNA"/>
</dbReference>
<keyword evidence="1" id="KW-0862">Zinc</keyword>
<dbReference type="InterPro" id="IPR036465">
    <property type="entry name" value="vWFA_dom_sf"/>
</dbReference>
<evidence type="ECO:0000313" key="3">
    <source>
        <dbReference type="EMBL" id="KTB01316.1"/>
    </source>
</evidence>
<comment type="similarity">
    <text evidence="1">Belongs to the SEC23/SEC24 family. SEC23 subfamily.</text>
</comment>
<evidence type="ECO:0000313" key="4">
    <source>
        <dbReference type="Proteomes" id="UP000054886"/>
    </source>
</evidence>
<comment type="subcellular location">
    <subcellularLocation>
        <location evidence="1">Cytoplasm</location>
    </subcellularLocation>
    <subcellularLocation>
        <location evidence="1">Cytoplasmic vesicle</location>
        <location evidence="1">COPII-coated vesicle membrane</location>
        <topology evidence="1">Peripheral membrane protein</topology>
        <orientation evidence="1">Cytoplasmic side</orientation>
    </subcellularLocation>
    <subcellularLocation>
        <location evidence="1">Endoplasmic reticulum membrane</location>
        <topology evidence="1">Peripheral membrane protein</topology>
        <orientation evidence="1">Cytoplasmic side</orientation>
    </subcellularLocation>
    <subcellularLocation>
        <location evidence="1">Golgi apparatus membrane</location>
        <topology evidence="1">Peripheral membrane protein</topology>
        <orientation evidence="1">Cytoplasmic side</orientation>
    </subcellularLocation>
</comment>
<dbReference type="Pfam" id="PF04811">
    <property type="entry name" value="Sec23_trunk"/>
    <property type="match status" value="1"/>
</dbReference>
<protein>
    <recommendedName>
        <fullName evidence="1">Protein transport protein SEC23</fullName>
    </recommendedName>
</protein>
<evidence type="ECO:0000259" key="2">
    <source>
        <dbReference type="Pfam" id="PF04811"/>
    </source>
</evidence>
<proteinExistence type="inferred from homology"/>
<comment type="caution">
    <text evidence="3">The sequence shown here is derived from an EMBL/GenBank/DDBJ whole genome shotgun (WGS) entry which is preliminary data.</text>
</comment>
<name>A0A0W0E2L2_CANGB</name>
<dbReference type="GO" id="GO:0000139">
    <property type="term" value="C:Golgi membrane"/>
    <property type="evidence" value="ECO:0007669"/>
    <property type="project" value="UniProtKB-SubCell"/>
</dbReference>
<sequence length="623" mass="71871">MQLQCAQAAVTESSHLRDIDNNENVLYSIFEPFLPEQDDNMVDGDSSVCSVCGCHIYEKEVCHICDSVRLGDMNGYTLRTGDARVPLEGRVIVIDTICEEIEFLALKTKLVDFLSQIDPVPSLLISLHADGTIKIHGSEKIASIYVEHLRVKYAFKRHDKKYFMKLIDGIEIMNSYNEHVIAHIKALRNSVYTHNRKKRAKRATGCALFLANLLCKSDKLHYEVLSFLSGPCTLGNGKVISREVKNTIRQFTDLDQQKAKYFDDARSFYKYLAADSKSVAYGFYINCLDQIGIYEMSPLIKQSGIIYQFDSFQDTDLHDAFDKYKFFKKSNAIYDVKINVVTSPGIQWQKNHDVPLNWSMIFNKTSISIPIRLKIQDFTKEFYNIQATLEYTLGPNRYKYVKNAVIHGKDNIAKNIMFHNVLLASITKEIAWETLNEKYYSSQTCTKYREVILKRIAPRFKHNMDVLHYIYNLLRSNLLTTRNMSPDERVIAAHEIAYSTMEKIVLMIKPKILLAREADIEPQEVEITAELYADRHSMLGVDAGNLFLLRKSDDIDNNELRETIERWFRKRDTYSVTIIPLIEVVPGSGQDRFFKYKLIPMVSQQASAVHSEDTSFEEFVRQL</sequence>
<dbReference type="InterPro" id="IPR037364">
    <property type="entry name" value="Sec23"/>
</dbReference>
<dbReference type="GO" id="GO:0005096">
    <property type="term" value="F:GTPase activator activity"/>
    <property type="evidence" value="ECO:0007669"/>
    <property type="project" value="TreeGrafter"/>
</dbReference>
<dbReference type="AlphaFoldDB" id="A0A0W0E2L2"/>
<dbReference type="InterPro" id="IPR006896">
    <property type="entry name" value="Sec23/24_trunk_dom"/>
</dbReference>
<keyword evidence="1" id="KW-0653">Protein transport</keyword>
<keyword evidence="1" id="KW-0931">ER-Golgi transport</keyword>
<dbReference type="SUPFAM" id="SSF53300">
    <property type="entry name" value="vWA-like"/>
    <property type="match status" value="1"/>
</dbReference>
<keyword evidence="1" id="KW-0479">Metal-binding</keyword>
<dbReference type="GO" id="GO:0006886">
    <property type="term" value="P:intracellular protein transport"/>
    <property type="evidence" value="ECO:0007669"/>
    <property type="project" value="InterPro"/>
</dbReference>
<reference evidence="3 4" key="1">
    <citation type="submission" date="2015-10" db="EMBL/GenBank/DDBJ databases">
        <title>Draft genomes sequences of Candida glabrata isolates 1A, 1B, 2A, 2B, 3A and 3B.</title>
        <authorList>
            <person name="Haavelsrud O.E."/>
            <person name="Gaustad P."/>
        </authorList>
    </citation>
    <scope>NUCLEOTIDE SEQUENCE [LARGE SCALE GENOMIC DNA]</scope>
    <source>
        <strain evidence="3">910700640</strain>
    </source>
</reference>
<dbReference type="VEuPathDB" id="FungiDB:GWK60_D04103"/>
<evidence type="ECO:0000256" key="1">
    <source>
        <dbReference type="RuleBase" id="RU365030"/>
    </source>
</evidence>
<dbReference type="GO" id="GO:0090110">
    <property type="term" value="P:COPII-coated vesicle cargo loading"/>
    <property type="evidence" value="ECO:0007669"/>
    <property type="project" value="TreeGrafter"/>
</dbReference>
<accession>A0A0W0E2L2</accession>
<gene>
    <name evidence="3" type="ORF">AO440_000780</name>
</gene>
<keyword evidence="1" id="KW-0333">Golgi apparatus</keyword>
<keyword evidence="1" id="KW-0256">Endoplasmic reticulum</keyword>
<keyword evidence="1" id="KW-0968">Cytoplasmic vesicle</keyword>
<dbReference type="GO" id="GO:0005789">
    <property type="term" value="C:endoplasmic reticulum membrane"/>
    <property type="evidence" value="ECO:0007669"/>
    <property type="project" value="UniProtKB-SubCell"/>
</dbReference>
<dbReference type="VEuPathDB" id="FungiDB:B1J91_D03938g"/>